<dbReference type="OrthoDB" id="9987857at2"/>
<dbReference type="Proteomes" id="UP000185678">
    <property type="component" value="Unassembled WGS sequence"/>
</dbReference>
<protein>
    <submittedName>
        <fullName evidence="2">Uncharacterized protein</fullName>
    </submittedName>
</protein>
<proteinExistence type="predicted"/>
<dbReference type="AlphaFoldDB" id="A0A1N7KGE3"/>
<organism evidence="2 3">
    <name type="scientific">Insolitispirillum peregrinum</name>
    <dbReference type="NCBI Taxonomy" id="80876"/>
    <lineage>
        <taxon>Bacteria</taxon>
        <taxon>Pseudomonadati</taxon>
        <taxon>Pseudomonadota</taxon>
        <taxon>Alphaproteobacteria</taxon>
        <taxon>Rhodospirillales</taxon>
        <taxon>Novispirillaceae</taxon>
        <taxon>Insolitispirillum</taxon>
    </lineage>
</organism>
<evidence type="ECO:0000256" key="1">
    <source>
        <dbReference type="SAM" id="MobiDB-lite"/>
    </source>
</evidence>
<feature type="region of interest" description="Disordered" evidence="1">
    <location>
        <begin position="54"/>
        <end position="97"/>
    </location>
</feature>
<reference evidence="2 3" key="1">
    <citation type="submission" date="2017-01" db="EMBL/GenBank/DDBJ databases">
        <authorList>
            <person name="Mah S.A."/>
            <person name="Swanson W.J."/>
            <person name="Moy G.W."/>
            <person name="Vacquier V.D."/>
        </authorList>
    </citation>
    <scope>NUCLEOTIDE SEQUENCE [LARGE SCALE GENOMIC DNA]</scope>
    <source>
        <strain evidence="2 3">DSM 11589</strain>
    </source>
</reference>
<evidence type="ECO:0000313" key="3">
    <source>
        <dbReference type="Proteomes" id="UP000185678"/>
    </source>
</evidence>
<dbReference type="RefSeq" id="WP_076399578.1">
    <property type="nucleotide sequence ID" value="NZ_FTOA01000002.1"/>
</dbReference>
<accession>A0A1N7KGE3</accession>
<sequence>MPSDDIVFLARETRRHAEAFHDVVRRFGQEMPEHLDRFHEAMVAFRSTAAKLKASQDCPPGEFLSPGDRRSQITPTGSTGQQDQASAQRTRAELVAP</sequence>
<keyword evidence="3" id="KW-1185">Reference proteome</keyword>
<dbReference type="EMBL" id="FTOA01000002">
    <property type="protein sequence ID" value="SIS60668.1"/>
    <property type="molecule type" value="Genomic_DNA"/>
</dbReference>
<evidence type="ECO:0000313" key="2">
    <source>
        <dbReference type="EMBL" id="SIS60668.1"/>
    </source>
</evidence>
<gene>
    <name evidence="2" type="ORF">SAMN05421779_102766</name>
</gene>
<feature type="compositionally biased region" description="Polar residues" evidence="1">
    <location>
        <begin position="72"/>
        <end position="89"/>
    </location>
</feature>
<name>A0A1N7KGE3_9PROT</name>